<protein>
    <recommendedName>
        <fullName evidence="5">Pelota N-terminal domain-containing protein</fullName>
    </recommendedName>
</protein>
<dbReference type="PANTHER" id="PTHR43144">
    <property type="entry name" value="AMINOTRANSFERASE"/>
    <property type="match status" value="1"/>
</dbReference>
<organism evidence="6 7">
    <name type="scientific">Vigna mungo</name>
    <name type="common">Black gram</name>
    <name type="synonym">Phaseolus mungo</name>
    <dbReference type="NCBI Taxonomy" id="3915"/>
    <lineage>
        <taxon>Eukaryota</taxon>
        <taxon>Viridiplantae</taxon>
        <taxon>Streptophyta</taxon>
        <taxon>Embryophyta</taxon>
        <taxon>Tracheophyta</taxon>
        <taxon>Spermatophyta</taxon>
        <taxon>Magnoliopsida</taxon>
        <taxon>eudicotyledons</taxon>
        <taxon>Gunneridae</taxon>
        <taxon>Pentapetalae</taxon>
        <taxon>rosids</taxon>
        <taxon>fabids</taxon>
        <taxon>Fabales</taxon>
        <taxon>Fabaceae</taxon>
        <taxon>Papilionoideae</taxon>
        <taxon>50 kb inversion clade</taxon>
        <taxon>NPAAA clade</taxon>
        <taxon>indigoferoid/millettioid clade</taxon>
        <taxon>Phaseoleae</taxon>
        <taxon>Vigna</taxon>
    </lineage>
</organism>
<dbReference type="InterPro" id="IPR038069">
    <property type="entry name" value="Pelota/DOM34_N"/>
</dbReference>
<evidence type="ECO:0000256" key="3">
    <source>
        <dbReference type="ARBA" id="ARBA00022679"/>
    </source>
</evidence>
<sequence>KKFSWVFFPTKCISYTGKFVDNVGKYKNIEYMTCGPQTNFFPDLLSISRTELIFFDSAYVAYITDDSPKSIYEIPRAREVAIEVSSFSKFAGFTGVRLVFGELSLIPAVFLKPLQIPAVFPKLLKFVREAAHGGRDAERDTLKLEIKVEEIGAFHTLELELQRPFVVRKDVWDSLALEVLQ</sequence>
<accession>A0AAQ3NJI5</accession>
<dbReference type="SUPFAM" id="SSF53383">
    <property type="entry name" value="PLP-dependent transferases"/>
    <property type="match status" value="1"/>
</dbReference>
<dbReference type="Gene3D" id="2.30.30.870">
    <property type="entry name" value="Pelota, domain A"/>
    <property type="match status" value="1"/>
</dbReference>
<keyword evidence="4" id="KW-0663">Pyridoxal phosphate</keyword>
<dbReference type="SUPFAM" id="SSF159065">
    <property type="entry name" value="Dom34/Pelota N-terminal domain-like"/>
    <property type="match status" value="1"/>
</dbReference>
<keyword evidence="2" id="KW-0032">Aminotransferase</keyword>
<dbReference type="AlphaFoldDB" id="A0AAQ3NJI5"/>
<evidence type="ECO:0000256" key="2">
    <source>
        <dbReference type="ARBA" id="ARBA00022576"/>
    </source>
</evidence>
<dbReference type="InterPro" id="IPR019942">
    <property type="entry name" value="DapL/ALD1"/>
</dbReference>
<keyword evidence="7" id="KW-1185">Reference proteome</keyword>
<gene>
    <name evidence="6" type="ORF">V8G54_015551</name>
</gene>
<evidence type="ECO:0000313" key="7">
    <source>
        <dbReference type="Proteomes" id="UP001374535"/>
    </source>
</evidence>
<dbReference type="EMBL" id="CP144696">
    <property type="protein sequence ID" value="WVZ11021.1"/>
    <property type="molecule type" value="Genomic_DNA"/>
</dbReference>
<keyword evidence="3" id="KW-0808">Transferase</keyword>
<dbReference type="Gene3D" id="3.40.640.10">
    <property type="entry name" value="Type I PLP-dependent aspartate aminotransferase-like (Major domain)"/>
    <property type="match status" value="1"/>
</dbReference>
<comment type="cofactor">
    <cofactor evidence="1">
        <name>pyridoxal 5'-phosphate</name>
        <dbReference type="ChEBI" id="CHEBI:597326"/>
    </cofactor>
</comment>
<name>A0AAQ3NJI5_VIGMU</name>
<feature type="non-terminal residue" evidence="6">
    <location>
        <position position="1"/>
    </location>
</feature>
<proteinExistence type="predicted"/>
<dbReference type="InterPro" id="IPR015424">
    <property type="entry name" value="PyrdxlP-dep_Trfase"/>
</dbReference>
<feature type="domain" description="Pelota N-terminal" evidence="5">
    <location>
        <begin position="150"/>
        <end position="181"/>
    </location>
</feature>
<evidence type="ECO:0000259" key="5">
    <source>
        <dbReference type="Pfam" id="PF26356"/>
    </source>
</evidence>
<dbReference type="InterPro" id="IPR015421">
    <property type="entry name" value="PyrdxlP-dep_Trfase_major"/>
</dbReference>
<evidence type="ECO:0000256" key="1">
    <source>
        <dbReference type="ARBA" id="ARBA00001933"/>
    </source>
</evidence>
<evidence type="ECO:0000256" key="4">
    <source>
        <dbReference type="ARBA" id="ARBA00022898"/>
    </source>
</evidence>
<dbReference type="InterPro" id="IPR058547">
    <property type="entry name" value="Pelota_N"/>
</dbReference>
<dbReference type="Proteomes" id="UP001374535">
    <property type="component" value="Chromosome 5"/>
</dbReference>
<reference evidence="6 7" key="1">
    <citation type="journal article" date="2023" name="Life. Sci Alliance">
        <title>Evolutionary insights into 3D genome organization and epigenetic landscape of Vigna mungo.</title>
        <authorList>
            <person name="Junaid A."/>
            <person name="Singh B."/>
            <person name="Bhatia S."/>
        </authorList>
    </citation>
    <scope>NUCLEOTIDE SEQUENCE [LARGE SCALE GENOMIC DNA]</scope>
    <source>
        <strain evidence="6">Urdbean</strain>
    </source>
</reference>
<dbReference type="Pfam" id="PF26356">
    <property type="entry name" value="Pelota_N"/>
    <property type="match status" value="1"/>
</dbReference>
<dbReference type="GO" id="GO:0008483">
    <property type="term" value="F:transaminase activity"/>
    <property type="evidence" value="ECO:0007669"/>
    <property type="project" value="UniProtKB-KW"/>
</dbReference>
<evidence type="ECO:0000313" key="6">
    <source>
        <dbReference type="EMBL" id="WVZ11021.1"/>
    </source>
</evidence>